<dbReference type="AlphaFoldDB" id="A0A0L0QLB3"/>
<sequence>MRNKIKQEIIKIETAPIVIDGKVLKGKQRMSDFIVENLEGITDLGMELYEKNPNATVYQLAYNSLKLAYGN</sequence>
<comment type="caution">
    <text evidence="1">The sequence shown here is derived from an EMBL/GenBank/DDBJ whole genome shotgun (WGS) entry which is preliminary data.</text>
</comment>
<accession>A0A0L0QLB3</accession>
<dbReference type="GeneID" id="66872035"/>
<protein>
    <submittedName>
        <fullName evidence="1">Uncharacterized protein</fullName>
    </submittedName>
</protein>
<gene>
    <name evidence="1" type="ORF">AFK71_10705</name>
</gene>
<dbReference type="OrthoDB" id="9893307at2"/>
<dbReference type="RefSeq" id="WP_050351529.1">
    <property type="nucleotide sequence ID" value="NZ_BOSN01000003.1"/>
</dbReference>
<dbReference type="Proteomes" id="UP000036780">
    <property type="component" value="Unassembled WGS sequence"/>
</dbReference>
<proteinExistence type="predicted"/>
<evidence type="ECO:0000313" key="1">
    <source>
        <dbReference type="EMBL" id="KNE19028.1"/>
    </source>
</evidence>
<evidence type="ECO:0000313" key="2">
    <source>
        <dbReference type="Proteomes" id="UP000036780"/>
    </source>
</evidence>
<organism evidence="1 2">
    <name type="scientific">Virgibacillus pantothenticus</name>
    <dbReference type="NCBI Taxonomy" id="1473"/>
    <lineage>
        <taxon>Bacteria</taxon>
        <taxon>Bacillati</taxon>
        <taxon>Bacillota</taxon>
        <taxon>Bacilli</taxon>
        <taxon>Bacillales</taxon>
        <taxon>Bacillaceae</taxon>
        <taxon>Virgibacillus</taxon>
    </lineage>
</organism>
<reference evidence="2" key="1">
    <citation type="submission" date="2015-07" db="EMBL/GenBank/DDBJ databases">
        <title>Fjat-10053 dsm26.</title>
        <authorList>
            <person name="Liu B."/>
            <person name="Wang J."/>
            <person name="Zhu Y."/>
            <person name="Liu G."/>
            <person name="Chen Q."/>
            <person name="Chen Z."/>
            <person name="Lan J."/>
            <person name="Che J."/>
            <person name="Ge C."/>
            <person name="Shi H."/>
            <person name="Pan Z."/>
            <person name="Liu X."/>
        </authorList>
    </citation>
    <scope>NUCLEOTIDE SEQUENCE [LARGE SCALE GENOMIC DNA]</scope>
    <source>
        <strain evidence="2">DSM 26</strain>
    </source>
</reference>
<name>A0A0L0QLB3_VIRPA</name>
<dbReference type="PATRIC" id="fig|1473.5.peg.658"/>
<keyword evidence="2" id="KW-1185">Reference proteome</keyword>
<dbReference type="EMBL" id="LGTO01000007">
    <property type="protein sequence ID" value="KNE19028.1"/>
    <property type="molecule type" value="Genomic_DNA"/>
</dbReference>